<evidence type="ECO:0000313" key="2">
    <source>
        <dbReference type="Proteomes" id="UP000029226"/>
    </source>
</evidence>
<comment type="caution">
    <text evidence="1">The sequence shown here is derived from an EMBL/GenBank/DDBJ whole genome shotgun (WGS) entry which is preliminary data.</text>
</comment>
<dbReference type="AlphaFoldDB" id="A0A090QDI9"/>
<dbReference type="Proteomes" id="UP000029226">
    <property type="component" value="Unassembled WGS sequence"/>
</dbReference>
<proteinExistence type="predicted"/>
<reference evidence="1 2" key="1">
    <citation type="journal article" date="2014" name="Genome Announc.">
        <title>Draft Genome Sequences of Marine Flavobacterium Nonlabens Strains NR17, NR24, NR27, NR32, NR33, and Ara13.</title>
        <authorList>
            <person name="Nakanishi M."/>
            <person name="Meirelles P."/>
            <person name="Suzuki R."/>
            <person name="Takatani N."/>
            <person name="Mino S."/>
            <person name="Suda W."/>
            <person name="Oshima K."/>
            <person name="Hattori M."/>
            <person name="Ohkuma M."/>
            <person name="Hosokawa M."/>
            <person name="Miyashita K."/>
            <person name="Thompson F.L."/>
            <person name="Niwa A."/>
            <person name="Sawabe T."/>
            <person name="Sawabe T."/>
        </authorList>
    </citation>
    <scope>NUCLEOTIDE SEQUENCE [LARGE SCALE GENOMIC DNA]</scope>
    <source>
        <strain evidence="2">JCM19314</strain>
    </source>
</reference>
<name>A0A090QDI9_NONUL</name>
<organism evidence="1 2">
    <name type="scientific">Nonlabens ulvanivorans</name>
    <name type="common">Persicivirga ulvanivorans</name>
    <dbReference type="NCBI Taxonomy" id="906888"/>
    <lineage>
        <taxon>Bacteria</taxon>
        <taxon>Pseudomonadati</taxon>
        <taxon>Bacteroidota</taxon>
        <taxon>Flavobacteriia</taxon>
        <taxon>Flavobacteriales</taxon>
        <taxon>Flavobacteriaceae</taxon>
        <taxon>Nonlabens</taxon>
    </lineage>
</organism>
<gene>
    <name evidence="1" type="ORF">JCM19314_609</name>
</gene>
<evidence type="ECO:0000313" key="1">
    <source>
        <dbReference type="EMBL" id="GAL01165.1"/>
    </source>
</evidence>
<sequence>MLPPEIYKYKVWIRGGGVKIDVSGGGFITSLFDRTYQLNTIEGSTQLGISETDTGDYDFGFGAMVNISLRGGSWVRPTLNFGTLLTTDQKFQILAGGGLIIGKNQRWVIHGGLAMGRIDVLNSNFTADGTTPTDLTMGSTIPVTDKFAFGHYFGVSYNFNKPKSSNDTK</sequence>
<dbReference type="EMBL" id="BBMM01000009">
    <property type="protein sequence ID" value="GAL01165.1"/>
    <property type="molecule type" value="Genomic_DNA"/>
</dbReference>
<accession>A0A090QDI9</accession>
<protein>
    <submittedName>
        <fullName evidence="1">Uncharacterized protein</fullName>
    </submittedName>
</protein>